<keyword evidence="3" id="KW-1185">Reference proteome</keyword>
<reference evidence="2 3" key="1">
    <citation type="submission" date="2019-08" db="EMBL/GenBank/DDBJ databases">
        <title>Amphibian skin-associated Pigmentiphaga: genome sequence and occurrence across geography and hosts.</title>
        <authorList>
            <person name="Bletz M.C."/>
            <person name="Bunk B."/>
            <person name="Sproeer C."/>
            <person name="Biwer P."/>
            <person name="Reiter S."/>
            <person name="Rabemananjara F.C.E."/>
            <person name="Schulz S."/>
            <person name="Overmann J."/>
            <person name="Vences M."/>
        </authorList>
    </citation>
    <scope>NUCLEOTIDE SEQUENCE [LARGE SCALE GENOMIC DNA]</scope>
    <source>
        <strain evidence="2 3">Mada1488</strain>
    </source>
</reference>
<sequence length="154" mass="17438">MIPISIATHLIARRSNLLRLACILPIAFCVHAQPANIDSARFDNAQPALERFIAKVEPRPSGDQNFCVVTYPSSDGYAWVHWLQGNKLIYWLGAAGEPPDDTLVFSTRKLDLTKDVVEYDRDISGSTYLVSRKWVRDRLADCQARGKRYVIRGF</sequence>
<dbReference type="AlphaFoldDB" id="A0A5C0B0Z9"/>
<accession>A0A5C0B0Z9</accession>
<evidence type="ECO:0000313" key="3">
    <source>
        <dbReference type="Proteomes" id="UP000325161"/>
    </source>
</evidence>
<dbReference type="EMBL" id="CP043046">
    <property type="protein sequence ID" value="QEI06317.1"/>
    <property type="molecule type" value="Genomic_DNA"/>
</dbReference>
<evidence type="ECO:0000313" key="2">
    <source>
        <dbReference type="EMBL" id="QEI06317.1"/>
    </source>
</evidence>
<dbReference type="Proteomes" id="UP000325161">
    <property type="component" value="Chromosome"/>
</dbReference>
<evidence type="ECO:0008006" key="4">
    <source>
        <dbReference type="Google" id="ProtNLM"/>
    </source>
</evidence>
<gene>
    <name evidence="2" type="ORF">FXN63_11110</name>
</gene>
<dbReference type="OrthoDB" id="9130772at2"/>
<keyword evidence="1" id="KW-0732">Signal</keyword>
<feature type="chain" id="PRO_5023083827" description="Lipoprotein" evidence="1">
    <location>
        <begin position="33"/>
        <end position="154"/>
    </location>
</feature>
<dbReference type="KEGG" id="pacr:FXN63_11110"/>
<protein>
    <recommendedName>
        <fullName evidence="4">Lipoprotein</fullName>
    </recommendedName>
</protein>
<name>A0A5C0B0Z9_9BURK</name>
<evidence type="ECO:0000256" key="1">
    <source>
        <dbReference type="SAM" id="SignalP"/>
    </source>
</evidence>
<organism evidence="2 3">
    <name type="scientific">Pigmentiphaga aceris</name>
    <dbReference type="NCBI Taxonomy" id="1940612"/>
    <lineage>
        <taxon>Bacteria</taxon>
        <taxon>Pseudomonadati</taxon>
        <taxon>Pseudomonadota</taxon>
        <taxon>Betaproteobacteria</taxon>
        <taxon>Burkholderiales</taxon>
        <taxon>Alcaligenaceae</taxon>
        <taxon>Pigmentiphaga</taxon>
    </lineage>
</organism>
<proteinExistence type="predicted"/>
<dbReference type="RefSeq" id="WP_148814806.1">
    <property type="nucleotide sequence ID" value="NZ_CP043046.1"/>
</dbReference>
<feature type="signal peptide" evidence="1">
    <location>
        <begin position="1"/>
        <end position="32"/>
    </location>
</feature>